<protein>
    <submittedName>
        <fullName evidence="3">Uncharacterized protein</fullName>
    </submittedName>
</protein>
<comment type="similarity">
    <text evidence="2">Belongs to the MscS (TC 1.A.23) family.</text>
</comment>
<keyword evidence="4" id="KW-1185">Reference proteome</keyword>
<dbReference type="PANTHER" id="PTHR31618">
    <property type="entry name" value="MECHANOSENSITIVE ION CHANNEL PROTEIN 5"/>
    <property type="match status" value="1"/>
</dbReference>
<sequence length="95" mass="10683">MKTLVKIVRKGVLSTLKAKINVSPQITSEAQARAAAKKIFFNVAKPGSKCIYMEDLLCFLREDEASKTMTLLQGGTECKEISKRTLKNWVINIFF</sequence>
<reference evidence="3" key="1">
    <citation type="submission" date="2020-08" db="EMBL/GenBank/DDBJ databases">
        <title>Plant Genome Project.</title>
        <authorList>
            <person name="Zhang R.-G."/>
        </authorList>
    </citation>
    <scope>NUCLEOTIDE SEQUENCE</scope>
    <source>
        <strain evidence="3">WSP0</strain>
        <tissue evidence="3">Leaf</tissue>
    </source>
</reference>
<comment type="caution">
    <text evidence="3">The sequence shown here is derived from an EMBL/GenBank/DDBJ whole genome shotgun (WGS) entry which is preliminary data.</text>
</comment>
<dbReference type="PANTHER" id="PTHR31618:SF1">
    <property type="entry name" value="EF-HAND DOMAIN-CONTAINING PROTEIN"/>
    <property type="match status" value="1"/>
</dbReference>
<dbReference type="EMBL" id="JACTNZ010000011">
    <property type="protein sequence ID" value="KAG5523854.1"/>
    <property type="molecule type" value="Genomic_DNA"/>
</dbReference>
<organism evidence="3 4">
    <name type="scientific">Rhododendron griersonianum</name>
    <dbReference type="NCBI Taxonomy" id="479676"/>
    <lineage>
        <taxon>Eukaryota</taxon>
        <taxon>Viridiplantae</taxon>
        <taxon>Streptophyta</taxon>
        <taxon>Embryophyta</taxon>
        <taxon>Tracheophyta</taxon>
        <taxon>Spermatophyta</taxon>
        <taxon>Magnoliopsida</taxon>
        <taxon>eudicotyledons</taxon>
        <taxon>Gunneridae</taxon>
        <taxon>Pentapetalae</taxon>
        <taxon>asterids</taxon>
        <taxon>Ericales</taxon>
        <taxon>Ericaceae</taxon>
        <taxon>Ericoideae</taxon>
        <taxon>Rhodoreae</taxon>
        <taxon>Rhododendron</taxon>
    </lineage>
</organism>
<evidence type="ECO:0000256" key="2">
    <source>
        <dbReference type="ARBA" id="ARBA00008017"/>
    </source>
</evidence>
<comment type="subcellular location">
    <subcellularLocation>
        <location evidence="1">Membrane</location>
        <topology evidence="1">Multi-pass membrane protein</topology>
    </subcellularLocation>
</comment>
<dbReference type="GO" id="GO:0006820">
    <property type="term" value="P:monoatomic anion transport"/>
    <property type="evidence" value="ECO:0007669"/>
    <property type="project" value="TreeGrafter"/>
</dbReference>
<dbReference type="InterPro" id="IPR016688">
    <property type="entry name" value="MscS-like_plants/fungi"/>
</dbReference>
<evidence type="ECO:0000313" key="4">
    <source>
        <dbReference type="Proteomes" id="UP000823749"/>
    </source>
</evidence>
<dbReference type="GO" id="GO:0005886">
    <property type="term" value="C:plasma membrane"/>
    <property type="evidence" value="ECO:0007669"/>
    <property type="project" value="TreeGrafter"/>
</dbReference>
<accession>A0AAV6I920</accession>
<evidence type="ECO:0000313" key="3">
    <source>
        <dbReference type="EMBL" id="KAG5523854.1"/>
    </source>
</evidence>
<gene>
    <name evidence="3" type="ORF">RHGRI_030749</name>
</gene>
<name>A0AAV6I920_9ERIC</name>
<evidence type="ECO:0000256" key="1">
    <source>
        <dbReference type="ARBA" id="ARBA00004141"/>
    </source>
</evidence>
<dbReference type="AlphaFoldDB" id="A0AAV6I920"/>
<dbReference type="GO" id="GO:0008381">
    <property type="term" value="F:mechanosensitive monoatomic ion channel activity"/>
    <property type="evidence" value="ECO:0007669"/>
    <property type="project" value="TreeGrafter"/>
</dbReference>
<dbReference type="Proteomes" id="UP000823749">
    <property type="component" value="Chromosome 11"/>
</dbReference>
<proteinExistence type="inferred from homology"/>